<protein>
    <submittedName>
        <fullName evidence="2">Uncharacterized protein</fullName>
    </submittedName>
</protein>
<gene>
    <name evidence="2" type="ORF">AARE701A_LOCUS19573</name>
</gene>
<evidence type="ECO:0000256" key="1">
    <source>
        <dbReference type="SAM" id="MobiDB-lite"/>
    </source>
</evidence>
<dbReference type="Proteomes" id="UP000682877">
    <property type="component" value="Chromosome 7"/>
</dbReference>
<accession>A0A8S2AZB7</accession>
<reference evidence="2" key="1">
    <citation type="submission" date="2021-01" db="EMBL/GenBank/DDBJ databases">
        <authorList>
            <person name="Bezrukov I."/>
        </authorList>
    </citation>
    <scope>NUCLEOTIDE SEQUENCE</scope>
</reference>
<feature type="compositionally biased region" description="Polar residues" evidence="1">
    <location>
        <begin position="143"/>
        <end position="167"/>
    </location>
</feature>
<organism evidence="2 3">
    <name type="scientific">Arabidopsis arenosa</name>
    <name type="common">Sand rock-cress</name>
    <name type="synonym">Cardaminopsis arenosa</name>
    <dbReference type="NCBI Taxonomy" id="38785"/>
    <lineage>
        <taxon>Eukaryota</taxon>
        <taxon>Viridiplantae</taxon>
        <taxon>Streptophyta</taxon>
        <taxon>Embryophyta</taxon>
        <taxon>Tracheophyta</taxon>
        <taxon>Spermatophyta</taxon>
        <taxon>Magnoliopsida</taxon>
        <taxon>eudicotyledons</taxon>
        <taxon>Gunneridae</taxon>
        <taxon>Pentapetalae</taxon>
        <taxon>rosids</taxon>
        <taxon>malvids</taxon>
        <taxon>Brassicales</taxon>
        <taxon>Brassicaceae</taxon>
        <taxon>Camelineae</taxon>
        <taxon>Arabidopsis</taxon>
    </lineage>
</organism>
<evidence type="ECO:0000313" key="3">
    <source>
        <dbReference type="Proteomes" id="UP000682877"/>
    </source>
</evidence>
<evidence type="ECO:0000313" key="2">
    <source>
        <dbReference type="EMBL" id="CAE6198643.1"/>
    </source>
</evidence>
<feature type="region of interest" description="Disordered" evidence="1">
    <location>
        <begin position="141"/>
        <end position="167"/>
    </location>
</feature>
<proteinExistence type="predicted"/>
<dbReference type="AlphaFoldDB" id="A0A8S2AZB7"/>
<name>A0A8S2AZB7_ARAAE</name>
<dbReference type="EMBL" id="LR999457">
    <property type="protein sequence ID" value="CAE6198643.1"/>
    <property type="molecule type" value="Genomic_DNA"/>
</dbReference>
<sequence length="280" mass="30709">MDSIVILSSKMVRKSLFADPEEAVGKERDGASIGLKKQHDLFPDDLSQLMAQDIHIFEDPALNYLDTIMDLSRLMMRGRTKKRLKMLRRRKSLIWCIIRLVYGMMKFGKIKRMQNPREQQAEKKTVNSNVLFTGVSSRKRNVHSLTSPSKRTVTKPISPTVGRGTNQVERAPPKRLMCISGCGTIVVETVDVVETMSAAVVAEDEAGVMTVSVTLFPRFVEDEEAKPGDASLKMGVTTGGSGVTGGELSGTEIEKISLSCLTQAVCAGFGVVKSLTWIVG</sequence>
<keyword evidence="3" id="KW-1185">Reference proteome</keyword>